<evidence type="ECO:0000313" key="2">
    <source>
        <dbReference type="Proteomes" id="UP000008367"/>
    </source>
</evidence>
<feature type="non-terminal residue" evidence="1">
    <location>
        <position position="30"/>
    </location>
</feature>
<accession>A0A454CN53</accession>
<dbReference type="Proteomes" id="UP000008367">
    <property type="component" value="Unassembled WGS sequence"/>
</dbReference>
<protein>
    <submittedName>
        <fullName evidence="1">Uncharacterized protein</fullName>
    </submittedName>
</protein>
<comment type="caution">
    <text evidence="1">The sequence shown here is derived from an EMBL/GenBank/DDBJ whole genome shotgun (WGS) entry which is preliminary data.</text>
</comment>
<organism evidence="1 2">
    <name type="scientific">Vibrio harveyi</name>
    <name type="common">Beneckea harveyi</name>
    <dbReference type="NCBI Taxonomy" id="669"/>
    <lineage>
        <taxon>Bacteria</taxon>
        <taxon>Pseudomonadati</taxon>
        <taxon>Pseudomonadota</taxon>
        <taxon>Gammaproteobacteria</taxon>
        <taxon>Vibrionales</taxon>
        <taxon>Vibrionaceae</taxon>
        <taxon>Vibrio</taxon>
    </lineage>
</organism>
<dbReference type="AlphaFoldDB" id="A0A454CN53"/>
<name>A0A454CN53_VIBHA</name>
<evidence type="ECO:0000313" key="1">
    <source>
        <dbReference type="EMBL" id="EKM26445.1"/>
    </source>
</evidence>
<gene>
    <name evidence="1" type="ORF">VCHENC02_0203A</name>
</gene>
<reference evidence="1 2" key="1">
    <citation type="submission" date="2012-10" db="EMBL/GenBank/DDBJ databases">
        <title>Genome sequence of Vibrio Cholerae HENC-02.</title>
        <authorList>
            <person name="Eppinger M."/>
            <person name="Hasan N.A."/>
            <person name="Sengamalay N."/>
            <person name="Hine E."/>
            <person name="Su Q."/>
            <person name="Daugherty S.C."/>
            <person name="Young S."/>
            <person name="Sadzewicz L."/>
            <person name="Tallon L."/>
            <person name="Cebula T.A."/>
            <person name="Ravel J."/>
            <person name="Colwell R.R."/>
        </authorList>
    </citation>
    <scope>NUCLEOTIDE SEQUENCE [LARGE SCALE GENOMIC DNA]</scope>
    <source>
        <strain evidence="1 2">HENC-02</strain>
    </source>
</reference>
<sequence>MLPFWAKMVESQRFVCRLYKRETDFLLEFT</sequence>
<proteinExistence type="predicted"/>
<dbReference type="EMBL" id="AJSR01002807">
    <property type="protein sequence ID" value="EKM26445.1"/>
    <property type="molecule type" value="Genomic_DNA"/>
</dbReference>